<name>A0A3N0Z3X6_ANAGA</name>
<proteinExistence type="predicted"/>
<evidence type="ECO:0000256" key="1">
    <source>
        <dbReference type="SAM" id="MobiDB-lite"/>
    </source>
</evidence>
<gene>
    <name evidence="2" type="ORF">DPX16_11623</name>
</gene>
<feature type="region of interest" description="Disordered" evidence="1">
    <location>
        <begin position="28"/>
        <end position="50"/>
    </location>
</feature>
<accession>A0A3N0Z3X6</accession>
<protein>
    <submittedName>
        <fullName evidence="2">Uncharacterized protein</fullName>
    </submittedName>
</protein>
<comment type="caution">
    <text evidence="2">The sequence shown here is derived from an EMBL/GenBank/DDBJ whole genome shotgun (WGS) entry which is preliminary data.</text>
</comment>
<dbReference type="Proteomes" id="UP000281406">
    <property type="component" value="Unassembled WGS sequence"/>
</dbReference>
<dbReference type="EMBL" id="RJVU01011952">
    <property type="protein sequence ID" value="ROL53197.1"/>
    <property type="molecule type" value="Genomic_DNA"/>
</dbReference>
<dbReference type="AlphaFoldDB" id="A0A3N0Z3X6"/>
<reference evidence="2 3" key="1">
    <citation type="submission" date="2018-10" db="EMBL/GenBank/DDBJ databases">
        <title>Genome assembly for a Yunnan-Guizhou Plateau 3E fish, Anabarilius grahami (Regan), and its evolutionary and genetic applications.</title>
        <authorList>
            <person name="Jiang W."/>
        </authorList>
    </citation>
    <scope>NUCLEOTIDE SEQUENCE [LARGE SCALE GENOMIC DNA]</scope>
    <source>
        <strain evidence="2">AG-KIZ</strain>
        <tissue evidence="2">Muscle</tissue>
    </source>
</reference>
<keyword evidence="3" id="KW-1185">Reference proteome</keyword>
<sequence length="85" mass="9688">MVKGEPLFINIHPKYSTRALGWRKRRRAAERNGVSEPFQHRHSSSCDSWHTEPQASIKSLARVDCSTQLGTQVHQRLRKHAGTGL</sequence>
<organism evidence="2 3">
    <name type="scientific">Anabarilius grahami</name>
    <name type="common">Kanglang fish</name>
    <name type="synonym">Barilius grahami</name>
    <dbReference type="NCBI Taxonomy" id="495550"/>
    <lineage>
        <taxon>Eukaryota</taxon>
        <taxon>Metazoa</taxon>
        <taxon>Chordata</taxon>
        <taxon>Craniata</taxon>
        <taxon>Vertebrata</taxon>
        <taxon>Euteleostomi</taxon>
        <taxon>Actinopterygii</taxon>
        <taxon>Neopterygii</taxon>
        <taxon>Teleostei</taxon>
        <taxon>Ostariophysi</taxon>
        <taxon>Cypriniformes</taxon>
        <taxon>Xenocyprididae</taxon>
        <taxon>Xenocypridinae</taxon>
        <taxon>Xenocypridinae incertae sedis</taxon>
        <taxon>Anabarilius</taxon>
    </lineage>
</organism>
<evidence type="ECO:0000313" key="3">
    <source>
        <dbReference type="Proteomes" id="UP000281406"/>
    </source>
</evidence>
<evidence type="ECO:0000313" key="2">
    <source>
        <dbReference type="EMBL" id="ROL53197.1"/>
    </source>
</evidence>